<accession>A0A9W4SYY3</accession>
<dbReference type="OrthoDB" id="10450127at2759"/>
<proteinExistence type="predicted"/>
<organism evidence="1 2">
    <name type="scientific">Funneliformis geosporum</name>
    <dbReference type="NCBI Taxonomy" id="1117311"/>
    <lineage>
        <taxon>Eukaryota</taxon>
        <taxon>Fungi</taxon>
        <taxon>Fungi incertae sedis</taxon>
        <taxon>Mucoromycota</taxon>
        <taxon>Glomeromycotina</taxon>
        <taxon>Glomeromycetes</taxon>
        <taxon>Glomerales</taxon>
        <taxon>Glomeraceae</taxon>
        <taxon>Funneliformis</taxon>
    </lineage>
</organism>
<dbReference type="EMBL" id="CAMKVN010005347">
    <property type="protein sequence ID" value="CAI2188689.1"/>
    <property type="molecule type" value="Genomic_DNA"/>
</dbReference>
<comment type="caution">
    <text evidence="1">The sequence shown here is derived from an EMBL/GenBank/DDBJ whole genome shotgun (WGS) entry which is preliminary data.</text>
</comment>
<sequence length="104" mass="12201">MEFALKFEPASKIFYELIFQKTENQVSYLKIQLRDIQSQLAHQERIFARIEIRRQGRELLTCEYKNRLGCLGVYQCDNCQTNYSTTDNQQATEMQSIPGGQITK</sequence>
<protein>
    <submittedName>
        <fullName evidence="1">7527_t:CDS:1</fullName>
    </submittedName>
</protein>
<evidence type="ECO:0000313" key="1">
    <source>
        <dbReference type="EMBL" id="CAI2188689.1"/>
    </source>
</evidence>
<gene>
    <name evidence="1" type="ORF">FWILDA_LOCUS13705</name>
</gene>
<evidence type="ECO:0000313" key="2">
    <source>
        <dbReference type="Proteomes" id="UP001153678"/>
    </source>
</evidence>
<dbReference type="Proteomes" id="UP001153678">
    <property type="component" value="Unassembled WGS sequence"/>
</dbReference>
<keyword evidence="2" id="KW-1185">Reference proteome</keyword>
<reference evidence="1" key="1">
    <citation type="submission" date="2022-08" db="EMBL/GenBank/DDBJ databases">
        <authorList>
            <person name="Kallberg Y."/>
            <person name="Tangrot J."/>
            <person name="Rosling A."/>
        </authorList>
    </citation>
    <scope>NUCLEOTIDE SEQUENCE</scope>
    <source>
        <strain evidence="1">Wild A</strain>
    </source>
</reference>
<dbReference type="AlphaFoldDB" id="A0A9W4SYY3"/>
<name>A0A9W4SYY3_9GLOM</name>